<keyword evidence="2" id="KW-0238">DNA-binding</keyword>
<dbReference type="Proteomes" id="UP000191418">
    <property type="component" value="Unassembled WGS sequence"/>
</dbReference>
<dbReference type="PANTHER" id="PTHR43537">
    <property type="entry name" value="TRANSCRIPTIONAL REGULATOR, GNTR FAMILY"/>
    <property type="match status" value="1"/>
</dbReference>
<evidence type="ECO:0000256" key="2">
    <source>
        <dbReference type="ARBA" id="ARBA00023125"/>
    </source>
</evidence>
<keyword evidence="1" id="KW-0805">Transcription regulation</keyword>
<comment type="caution">
    <text evidence="5">The sequence shown here is derived from an EMBL/GenBank/DDBJ whole genome shotgun (WGS) entry which is preliminary data.</text>
</comment>
<dbReference type="InterPro" id="IPR011711">
    <property type="entry name" value="GntR_C"/>
</dbReference>
<feature type="non-terminal residue" evidence="5">
    <location>
        <position position="114"/>
    </location>
</feature>
<accession>A0A1V4SZK0</accession>
<proteinExistence type="predicted"/>
<reference evidence="5 6" key="1">
    <citation type="submission" date="2017-01" db="EMBL/GenBank/DDBJ databases">
        <title>Genome Sequencing of a Marine Spirillum, Oceanospirillum multiglobuliferum ATCC 33336, from Japan.</title>
        <authorList>
            <person name="Carney J.G."/>
            <person name="Trachtenberg A.M."/>
            <person name="Rheaume B.A."/>
            <person name="Linnane J.D."/>
            <person name="Pitts N.L."/>
            <person name="Mykles D.L."/>
            <person name="Maclea K.S."/>
        </authorList>
    </citation>
    <scope>NUCLEOTIDE SEQUENCE [LARGE SCALE GENOMIC DNA]</scope>
    <source>
        <strain evidence="5 6">ATCC 33336</strain>
    </source>
</reference>
<dbReference type="SUPFAM" id="SSF48008">
    <property type="entry name" value="GntR ligand-binding domain-like"/>
    <property type="match status" value="1"/>
</dbReference>
<evidence type="ECO:0000313" key="6">
    <source>
        <dbReference type="Proteomes" id="UP000191418"/>
    </source>
</evidence>
<keyword evidence="6" id="KW-1185">Reference proteome</keyword>
<dbReference type="InterPro" id="IPR008920">
    <property type="entry name" value="TF_FadR/GntR_C"/>
</dbReference>
<dbReference type="Gene3D" id="1.20.120.530">
    <property type="entry name" value="GntR ligand-binding domain-like"/>
    <property type="match status" value="1"/>
</dbReference>
<sequence>MLAQRISEAGLAVLSASLERMQVALAAADRCAYARENIAFHDAIVAQVGNAKLAETYRRLVGELNLFRRAALAVTDDAAQRSLAEHREIVAALAARDGEAAAAAIHAHVEGGLA</sequence>
<dbReference type="Pfam" id="PF07729">
    <property type="entry name" value="FCD"/>
    <property type="match status" value="1"/>
</dbReference>
<dbReference type="GO" id="GO:0003677">
    <property type="term" value="F:DNA binding"/>
    <property type="evidence" value="ECO:0007669"/>
    <property type="project" value="UniProtKB-KW"/>
</dbReference>
<keyword evidence="3" id="KW-0804">Transcription</keyword>
<gene>
    <name evidence="5" type="ORF">BTE48_17740</name>
</gene>
<dbReference type="AlphaFoldDB" id="A0A1V4SZK0"/>
<evidence type="ECO:0000259" key="4">
    <source>
        <dbReference type="SMART" id="SM00895"/>
    </source>
</evidence>
<dbReference type="SMART" id="SM00895">
    <property type="entry name" value="FCD"/>
    <property type="match status" value="1"/>
</dbReference>
<protein>
    <submittedName>
        <fullName evidence="5">Phosphonate utilization associated transcriptional regulator</fullName>
    </submittedName>
</protein>
<evidence type="ECO:0000256" key="1">
    <source>
        <dbReference type="ARBA" id="ARBA00023015"/>
    </source>
</evidence>
<feature type="domain" description="GntR C-terminal" evidence="4">
    <location>
        <begin position="1"/>
        <end position="111"/>
    </location>
</feature>
<dbReference type="EMBL" id="MTSM01000465">
    <property type="protein sequence ID" value="OPX53771.1"/>
    <property type="molecule type" value="Genomic_DNA"/>
</dbReference>
<evidence type="ECO:0000256" key="3">
    <source>
        <dbReference type="ARBA" id="ARBA00023163"/>
    </source>
</evidence>
<organism evidence="5 6">
    <name type="scientific">Oceanospirillum multiglobuliferum</name>
    <dbReference type="NCBI Taxonomy" id="64969"/>
    <lineage>
        <taxon>Bacteria</taxon>
        <taxon>Pseudomonadati</taxon>
        <taxon>Pseudomonadota</taxon>
        <taxon>Gammaproteobacteria</taxon>
        <taxon>Oceanospirillales</taxon>
        <taxon>Oceanospirillaceae</taxon>
        <taxon>Oceanospirillum</taxon>
    </lineage>
</organism>
<name>A0A1V4SZK0_9GAMM</name>
<dbReference type="PANTHER" id="PTHR43537:SF44">
    <property type="entry name" value="GNTR FAMILY REGULATORY PROTEIN"/>
    <property type="match status" value="1"/>
</dbReference>
<evidence type="ECO:0000313" key="5">
    <source>
        <dbReference type="EMBL" id="OPX53771.1"/>
    </source>
</evidence>